<dbReference type="InterPro" id="IPR013320">
    <property type="entry name" value="ConA-like_dom_sf"/>
</dbReference>
<evidence type="ECO:0000256" key="2">
    <source>
        <dbReference type="ARBA" id="ARBA00023157"/>
    </source>
</evidence>
<evidence type="ECO:0000313" key="4">
    <source>
        <dbReference type="EMBL" id="PYC68375.1"/>
    </source>
</evidence>
<keyword evidence="5" id="KW-1185">Reference proteome</keyword>
<dbReference type="SUPFAM" id="SSF51110">
    <property type="entry name" value="alpha-D-mannose-specific plant lectins"/>
    <property type="match status" value="2"/>
</dbReference>
<dbReference type="SUPFAM" id="SSF49899">
    <property type="entry name" value="Concanavalin A-like lectins/glucanases"/>
    <property type="match status" value="1"/>
</dbReference>
<dbReference type="Gene3D" id="2.60.120.200">
    <property type="match status" value="1"/>
</dbReference>
<comment type="caution">
    <text evidence="4">The sequence shown here is derived from an EMBL/GenBank/DDBJ whole genome shotgun (WGS) entry which is preliminary data.</text>
</comment>
<dbReference type="Proteomes" id="UP000248039">
    <property type="component" value="Unassembled WGS sequence"/>
</dbReference>
<dbReference type="EMBL" id="PYBW01000138">
    <property type="protein sequence ID" value="PYC68375.1"/>
    <property type="molecule type" value="Genomic_DNA"/>
</dbReference>
<feature type="domain" description="Bulb-type lectin" evidence="3">
    <location>
        <begin position="1036"/>
        <end position="1152"/>
    </location>
</feature>
<evidence type="ECO:0000256" key="1">
    <source>
        <dbReference type="ARBA" id="ARBA00022729"/>
    </source>
</evidence>
<keyword evidence="2" id="KW-1015">Disulfide bond</keyword>
<organism evidence="4 5">
    <name type="scientific">Streptomyces tateyamensis</name>
    <dbReference type="NCBI Taxonomy" id="565073"/>
    <lineage>
        <taxon>Bacteria</taxon>
        <taxon>Bacillati</taxon>
        <taxon>Actinomycetota</taxon>
        <taxon>Actinomycetes</taxon>
        <taxon>Kitasatosporales</taxon>
        <taxon>Streptomycetaceae</taxon>
        <taxon>Streptomyces</taxon>
    </lineage>
</organism>
<gene>
    <name evidence="4" type="ORF">C7C46_29160</name>
</gene>
<dbReference type="InterPro" id="IPR006558">
    <property type="entry name" value="LamG-like"/>
</dbReference>
<dbReference type="PROSITE" id="PS50927">
    <property type="entry name" value="BULB_LECTIN"/>
    <property type="match status" value="1"/>
</dbReference>
<reference evidence="4 5" key="1">
    <citation type="submission" date="2018-03" db="EMBL/GenBank/DDBJ databases">
        <title>Bioinformatic expansion and discovery of thiopeptide antibiotics.</title>
        <authorList>
            <person name="Schwalen C.J."/>
            <person name="Hudson G.A."/>
            <person name="Mitchell D.A."/>
        </authorList>
    </citation>
    <scope>NUCLEOTIDE SEQUENCE [LARGE SCALE GENOMIC DNA]</scope>
    <source>
        <strain evidence="4 5">ATCC 21389</strain>
    </source>
</reference>
<name>A0A2V4NJ28_9ACTN</name>
<protein>
    <recommendedName>
        <fullName evidence="3">Bulb-type lectin domain-containing protein</fullName>
    </recommendedName>
</protein>
<keyword evidence="1" id="KW-0732">Signal</keyword>
<evidence type="ECO:0000259" key="3">
    <source>
        <dbReference type="PROSITE" id="PS50927"/>
    </source>
</evidence>
<accession>A0A2V4NJ28</accession>
<dbReference type="Gene3D" id="2.90.10.10">
    <property type="entry name" value="Bulb-type lectin domain"/>
    <property type="match status" value="2"/>
</dbReference>
<proteinExistence type="predicted"/>
<dbReference type="SMART" id="SM00560">
    <property type="entry name" value="LamGL"/>
    <property type="match status" value="1"/>
</dbReference>
<evidence type="ECO:0000313" key="5">
    <source>
        <dbReference type="Proteomes" id="UP000248039"/>
    </source>
</evidence>
<dbReference type="AlphaFoldDB" id="A0A2V4NJ28"/>
<dbReference type="InterPro" id="IPR001480">
    <property type="entry name" value="Bulb-type_lectin_dom"/>
</dbReference>
<sequence length="1155" mass="120779">MDLTPDQNVLGKGTGPWYLDPSVSISRDSATQHWVQVQENHPDTKNYDVNSPVGTGYCAYSDCTGYGRYRAYFDIGINSDIYNQPGGAPSPPTVYDSKLIANVSDASSPSTNTPFGLYWTGAINTNTTWNAQPCGTNGTMAGCQKIGNSASLTGTGPISFDVTSQIQQAASQHWGDWTVGIAPDDENNALYRHHLSISPGSAPHITTNYDIQPSAWGPTTSPKPGFASTGKYFDCNSGGTNPWDNVGWIGANQTVKLAVNTWSPAYLSLHTSFNVFWNSTAGNGSYNQDSGWGGSVNTDTNAQNTTLALSQLQDGQVYGWHAGAYDGDANNPGLGSPWTQLCYFGIDRTPPTVSISSPEFPPSGTPNPTPQKFAGQQARFTLHGTDPVPTGAAASGVACYRVSTNPSPVTGWHCTDGATNGVYLNNTATNSADFNTTPGNWGTNILYAQAQDNAGNYSQPAAYAFYAPWNPASKPVLGDVTGDGKPDIVVPDNAGNLKIVSTTIDPTNSVSANASLAPGSQGWAGAQISHRGSLLPAKSVDDLIAHVPSDPTNLYELVNNGSGAYTVKTPISAPPTDSCTDGTGNPLPTDCPAELTDWSQTSQIVAIGRPEGDYYTPANGSTPSSVSRTSLIAVINKHLWLFHGAPESNKIPGFYFDGTAVELSSADWTNYDLINPGPANGITPGTTAKQPTLWARNRTDGTIHAYRITGGNTPNYSDFANPATNGITLPGITLPVSTYPTVGASADLAGGPTTANAPADLWTVNTSNQLTIWTGTSADGTDSTPVTGFVTTGSPNTVTLPTPKGLWQLNDKANSTTAADSLGQDLAQSGTALGTHPGTASNVTFSPDNPSGATLPIDPNTKAPITPPNVAVFNGSTSKIETTGPIVDPTKSFTVSAWAKPSAYNGVVLGQDAGNTQSFMLWPDSNGNVWHFAMATADPTNGWPYDVTSDVNTNANVQLNTWTQLSASYNATTGQMSLYVNGNLAGIGQHKPFSSTAGSFTIGRWQNNGNKNASPFSGSISDVSVYNAPSTPGNLTASMAGGTVLHPGDSAYSSRTMLTMQADGNLVLYTLGGLPLWSTNTNGHPGAYATMQADGNLVVYQPDPKFTTPGAAANSLWSSGTPNNPGATAKVQGDCNFVIYDTNNKPLWASNTYHP</sequence>
<dbReference type="InterPro" id="IPR036426">
    <property type="entry name" value="Bulb-type_lectin_dom_sf"/>
</dbReference>
<dbReference type="SMART" id="SM00108">
    <property type="entry name" value="B_lectin"/>
    <property type="match status" value="1"/>
</dbReference>